<dbReference type="PANTHER" id="PTHR43642">
    <property type="entry name" value="HYBRID SIGNAL TRANSDUCTION HISTIDINE KINASE G"/>
    <property type="match status" value="1"/>
</dbReference>
<feature type="region of interest" description="Disordered" evidence="1">
    <location>
        <begin position="363"/>
        <end position="392"/>
    </location>
</feature>
<organism evidence="3 4">
    <name type="scientific">Seminavis robusta</name>
    <dbReference type="NCBI Taxonomy" id="568900"/>
    <lineage>
        <taxon>Eukaryota</taxon>
        <taxon>Sar</taxon>
        <taxon>Stramenopiles</taxon>
        <taxon>Ochrophyta</taxon>
        <taxon>Bacillariophyta</taxon>
        <taxon>Bacillariophyceae</taxon>
        <taxon>Bacillariophycidae</taxon>
        <taxon>Naviculales</taxon>
        <taxon>Naviculaceae</taxon>
        <taxon>Seminavis</taxon>
    </lineage>
</organism>
<dbReference type="Gene3D" id="3.40.50.300">
    <property type="entry name" value="P-loop containing nucleotide triphosphate hydrolases"/>
    <property type="match status" value="1"/>
</dbReference>
<dbReference type="Proteomes" id="UP001153069">
    <property type="component" value="Unassembled WGS sequence"/>
</dbReference>
<proteinExistence type="predicted"/>
<feature type="region of interest" description="Disordered" evidence="1">
    <location>
        <begin position="142"/>
        <end position="217"/>
    </location>
</feature>
<dbReference type="PANTHER" id="PTHR43642:SF1">
    <property type="entry name" value="HYBRID SIGNAL TRANSDUCTION HISTIDINE KINASE G"/>
    <property type="match status" value="1"/>
</dbReference>
<sequence>MTESSSMEDGSMTITALRKMSAGADTTFNSDDDDASGLSWGTGNNSSYIKRLSGIRGSLNTVGRRESMKEFAQRSQEFKSEIKILANSFERKMSVRYNNVTKEFSVNKLQFHRLELVGRENEKEILKERLFSLNERVLQDQAEQAARPFSRAPSEMRTSLTNGRFSSSRSSLANADQARPHSRSPSDMRTSLKNGRFSSSRSTLANGERNHGSPGTMVGHRELIMITGVSGSGKSALAQTLEDHLNQQKMGVLVRGKFDLKAAEEPYSTIISACHDLGVKILKLAGRMDGLDENGGGGARSNKQSYREIRDQLRRELVGMELQMLVHTIPILGDILMDRVDLDLDDMDQSNYTTGELINRASQLRTSQQGSNRSRGVHNSIQMGTRSGGGGGPMVEGQTQEMLESAFRKFFRTISFFFAPLVLVLDDLQWSDIRTLELLKLLLSDTTNPHLMVVGCYRSDEVEETHNLAQVVRDLKHDSQNIGLTVTELHIGNLTPTDSNEIVMTLLNIDDQAKTQELSDLCHQRTMGNPFFFLMYVEMLNRDGLLTFNLGTFCWEWDISKIKAATGATANVVDLMTEKFLKQSKELVHLLKLACCLGNIFTGAVLFLVWAMSPDVIKANDEGTAKDELFHQLLEESIEEKFLERCDEGLRWTHDKVQEAAMMLEPQEDFEARKYKVGHTLYTCLDGEDLEEYLFCIVNLLNEGSAHRSAELAELNLRAAKKAKIYNAVSLQSMYSELGIANLPNDCWTSCKDLALELHIVRAEAASSMGEFQTMEQNCNVVFSQKECSVLDTIPCHKVWIHKFARHGNYQEALKLEINVLEKLGCRIPRRQLPQALTAISTLLRFKRKLKEITPTAPELQKMPLMTDPVHKNAMSLLASFILHAYVTQNSLLWLLGTIRMVHLTLEHGLADQSQLAFSSAGVMIMHALGDWEMGKHYATLALKMHDKLEERSHRSSTMCASHGLVIAWMHPMQGQLRWMMEGYKRGMQLGDIEWAFSNITVYVEMGLISGLQLHGLSDDIRIYLSQFESMSTNGDYSRRTRLIWQTAMNLMGESESTTLLCGSAISEDYLLEETSTISGTFSSLLKSFLCVHFGDHEKGAALALKRGNSVYELSPGHPLGMVDPFLRAMSLYAMARKSKKSKSKYQRHANKARKAVKAWLKKGNPNVYHQLELLNAERAALSMSQDTNELYYKAARLAVRGGWIHDAALASERHAEYMLEQHDKEGATSKLEEAVERYSTWGATKKVSQLQDMYSDLLDF</sequence>
<evidence type="ECO:0000259" key="2">
    <source>
        <dbReference type="Pfam" id="PF13191"/>
    </source>
</evidence>
<reference evidence="3" key="1">
    <citation type="submission" date="2020-06" db="EMBL/GenBank/DDBJ databases">
        <authorList>
            <consortium name="Plant Systems Biology data submission"/>
        </authorList>
    </citation>
    <scope>NUCLEOTIDE SEQUENCE</scope>
    <source>
        <strain evidence="3">D6</strain>
    </source>
</reference>
<dbReference type="OrthoDB" id="45468at2759"/>
<keyword evidence="4" id="KW-1185">Reference proteome</keyword>
<accession>A0A9N8DDS5</accession>
<protein>
    <submittedName>
        <fullName evidence="3">Transcriptional regulator</fullName>
    </submittedName>
</protein>
<feature type="compositionally biased region" description="Polar residues" evidence="1">
    <location>
        <begin position="156"/>
        <end position="174"/>
    </location>
</feature>
<dbReference type="InterPro" id="IPR027417">
    <property type="entry name" value="P-loop_NTPase"/>
</dbReference>
<evidence type="ECO:0000313" key="3">
    <source>
        <dbReference type="EMBL" id="CAB9500799.1"/>
    </source>
</evidence>
<evidence type="ECO:0000256" key="1">
    <source>
        <dbReference type="SAM" id="MobiDB-lite"/>
    </source>
</evidence>
<comment type="caution">
    <text evidence="3">The sequence shown here is derived from an EMBL/GenBank/DDBJ whole genome shotgun (WGS) entry which is preliminary data.</text>
</comment>
<dbReference type="InterPro" id="IPR041664">
    <property type="entry name" value="AAA_16"/>
</dbReference>
<dbReference type="Pfam" id="PF13191">
    <property type="entry name" value="AAA_16"/>
    <property type="match status" value="1"/>
</dbReference>
<feature type="domain" description="Orc1-like AAA ATPase" evidence="2">
    <location>
        <begin position="221"/>
        <end position="454"/>
    </location>
</feature>
<dbReference type="InterPro" id="IPR053159">
    <property type="entry name" value="Hybrid_Histidine_Kinase"/>
</dbReference>
<dbReference type="SUPFAM" id="SSF52540">
    <property type="entry name" value="P-loop containing nucleoside triphosphate hydrolases"/>
    <property type="match status" value="1"/>
</dbReference>
<evidence type="ECO:0000313" key="4">
    <source>
        <dbReference type="Proteomes" id="UP001153069"/>
    </source>
</evidence>
<gene>
    <name evidence="3" type="ORF">SEMRO_92_G048130.1</name>
</gene>
<feature type="compositionally biased region" description="Polar residues" evidence="1">
    <location>
        <begin position="183"/>
        <end position="205"/>
    </location>
</feature>
<name>A0A9N8DDS5_9STRA</name>
<dbReference type="AlphaFoldDB" id="A0A9N8DDS5"/>
<feature type="compositionally biased region" description="Polar residues" evidence="1">
    <location>
        <begin position="363"/>
        <end position="385"/>
    </location>
</feature>
<dbReference type="EMBL" id="CAICTM010000091">
    <property type="protein sequence ID" value="CAB9500799.1"/>
    <property type="molecule type" value="Genomic_DNA"/>
</dbReference>